<dbReference type="PRINTS" id="PR00800">
    <property type="entry name" value="YHDCRBOXLASE"/>
</dbReference>
<evidence type="ECO:0000256" key="2">
    <source>
        <dbReference type="ARBA" id="ARBA00009533"/>
    </source>
</evidence>
<dbReference type="InterPro" id="IPR015424">
    <property type="entry name" value="PyrdxlP-dep_Trfase"/>
</dbReference>
<feature type="compositionally biased region" description="Acidic residues" evidence="6">
    <location>
        <begin position="581"/>
        <end position="593"/>
    </location>
</feature>
<organism evidence="7 8">
    <name type="scientific">Aedes albopictus</name>
    <name type="common">Asian tiger mosquito</name>
    <name type="synonym">Stegomyia albopicta</name>
    <dbReference type="NCBI Taxonomy" id="7160"/>
    <lineage>
        <taxon>Eukaryota</taxon>
        <taxon>Metazoa</taxon>
        <taxon>Ecdysozoa</taxon>
        <taxon>Arthropoda</taxon>
        <taxon>Hexapoda</taxon>
        <taxon>Insecta</taxon>
        <taxon>Pterygota</taxon>
        <taxon>Neoptera</taxon>
        <taxon>Endopterygota</taxon>
        <taxon>Diptera</taxon>
        <taxon>Nematocera</taxon>
        <taxon>Culicoidea</taxon>
        <taxon>Culicidae</taxon>
        <taxon>Culicinae</taxon>
        <taxon>Aedini</taxon>
        <taxon>Aedes</taxon>
        <taxon>Stegomyia</taxon>
    </lineage>
</organism>
<evidence type="ECO:0000256" key="3">
    <source>
        <dbReference type="ARBA" id="ARBA00022898"/>
    </source>
</evidence>
<dbReference type="PROSITE" id="PS00392">
    <property type="entry name" value="DDC_GAD_HDC_YDC"/>
    <property type="match status" value="1"/>
</dbReference>
<dbReference type="GeneID" id="109407818"/>
<evidence type="ECO:0000256" key="1">
    <source>
        <dbReference type="ARBA" id="ARBA00001933"/>
    </source>
</evidence>
<reference evidence="7" key="2">
    <citation type="submission" date="2025-05" db="UniProtKB">
        <authorList>
            <consortium name="EnsemblMetazoa"/>
        </authorList>
    </citation>
    <scope>IDENTIFICATION</scope>
    <source>
        <strain evidence="7">Foshan</strain>
    </source>
</reference>
<comment type="similarity">
    <text evidence="2 5">Belongs to the group II decarboxylase family.</text>
</comment>
<dbReference type="InterPro" id="IPR002129">
    <property type="entry name" value="PyrdxlP-dep_de-COase"/>
</dbReference>
<dbReference type="InterPro" id="IPR021115">
    <property type="entry name" value="Pyridoxal-P_BS"/>
</dbReference>
<dbReference type="InterPro" id="IPR015422">
    <property type="entry name" value="PyrdxlP-dep_Trfase_small"/>
</dbReference>
<evidence type="ECO:0000256" key="4">
    <source>
        <dbReference type="ARBA" id="ARBA00023239"/>
    </source>
</evidence>
<keyword evidence="4 5" id="KW-0456">Lyase</keyword>
<proteinExistence type="inferred from homology"/>
<comment type="cofactor">
    <cofactor evidence="1 5">
        <name>pyridoxal 5'-phosphate</name>
        <dbReference type="ChEBI" id="CHEBI:597326"/>
    </cofactor>
</comment>
<dbReference type="EnsemblMetazoa" id="AALFPA23_020895.R30851">
    <property type="protein sequence ID" value="AALFPA23_020895.P30851"/>
    <property type="gene ID" value="AALFPA23_020895"/>
</dbReference>
<name>A0ABM1ZR65_AEDAL</name>
<dbReference type="Gene3D" id="3.40.640.10">
    <property type="entry name" value="Type I PLP-dependent aspartate aminotransferase-like (Major domain)"/>
    <property type="match status" value="1"/>
</dbReference>
<keyword evidence="8" id="KW-1185">Reference proteome</keyword>
<feature type="compositionally biased region" description="Basic and acidic residues" evidence="6">
    <location>
        <begin position="563"/>
        <end position="572"/>
    </location>
</feature>
<evidence type="ECO:0000256" key="5">
    <source>
        <dbReference type="RuleBase" id="RU000382"/>
    </source>
</evidence>
<evidence type="ECO:0000313" key="7">
    <source>
        <dbReference type="EnsemblMetazoa" id="AALFPA23_020895.P30851"/>
    </source>
</evidence>
<accession>A0ABM1ZR65</accession>
<reference evidence="8" key="1">
    <citation type="journal article" date="2015" name="Proc. Natl. Acad. Sci. U.S.A.">
        <title>Genome sequence of the Asian Tiger mosquito, Aedes albopictus, reveals insights into its biology, genetics, and evolution.</title>
        <authorList>
            <person name="Chen X.G."/>
            <person name="Jiang X."/>
            <person name="Gu J."/>
            <person name="Xu M."/>
            <person name="Wu Y."/>
            <person name="Deng Y."/>
            <person name="Zhang C."/>
            <person name="Bonizzoni M."/>
            <person name="Dermauw W."/>
            <person name="Vontas J."/>
            <person name="Armbruster P."/>
            <person name="Huang X."/>
            <person name="Yang Y."/>
            <person name="Zhang H."/>
            <person name="He W."/>
            <person name="Peng H."/>
            <person name="Liu Y."/>
            <person name="Wu K."/>
            <person name="Chen J."/>
            <person name="Lirakis M."/>
            <person name="Topalis P."/>
            <person name="Van Leeuwen T."/>
            <person name="Hall A.B."/>
            <person name="Jiang X."/>
            <person name="Thorpe C."/>
            <person name="Mueller R.L."/>
            <person name="Sun C."/>
            <person name="Waterhouse R.M."/>
            <person name="Yan G."/>
            <person name="Tu Z.J."/>
            <person name="Fang X."/>
            <person name="James A.A."/>
        </authorList>
    </citation>
    <scope>NUCLEOTIDE SEQUENCE [LARGE SCALE GENOMIC DNA]</scope>
    <source>
        <strain evidence="8">Foshan</strain>
    </source>
</reference>
<protein>
    <recommendedName>
        <fullName evidence="9">Aromatic-l-amino-acid/l-histidine decarboxylase</fullName>
    </recommendedName>
</protein>
<evidence type="ECO:0000256" key="6">
    <source>
        <dbReference type="SAM" id="MobiDB-lite"/>
    </source>
</evidence>
<dbReference type="Gene3D" id="3.90.1150.10">
    <property type="entry name" value="Aspartate Aminotransferase, domain 1"/>
    <property type="match status" value="1"/>
</dbReference>
<dbReference type="InterPro" id="IPR015421">
    <property type="entry name" value="PyrdxlP-dep_Trfase_major"/>
</dbReference>
<dbReference type="InterPro" id="IPR010977">
    <property type="entry name" value="Aromatic_deC"/>
</dbReference>
<dbReference type="Gene3D" id="1.20.1340.10">
    <property type="entry name" value="dopa decarboxylase, N-terminal domain"/>
    <property type="match status" value="1"/>
</dbReference>
<dbReference type="SUPFAM" id="SSF53383">
    <property type="entry name" value="PLP-dependent transferases"/>
    <property type="match status" value="1"/>
</dbReference>
<dbReference type="PANTHER" id="PTHR11999:SF76">
    <property type="entry name" value="FI02861P"/>
    <property type="match status" value="1"/>
</dbReference>
<dbReference type="CDD" id="cd06450">
    <property type="entry name" value="DOPA_deC_like"/>
    <property type="match status" value="1"/>
</dbReference>
<dbReference type="PANTHER" id="PTHR11999">
    <property type="entry name" value="GROUP II PYRIDOXAL-5-PHOSPHATE DECARBOXYLASE"/>
    <property type="match status" value="1"/>
</dbReference>
<dbReference type="Pfam" id="PF00282">
    <property type="entry name" value="Pyridoxal_deC"/>
    <property type="match status" value="1"/>
</dbReference>
<evidence type="ECO:0008006" key="9">
    <source>
        <dbReference type="Google" id="ProtNLM"/>
    </source>
</evidence>
<dbReference type="Proteomes" id="UP000069940">
    <property type="component" value="Unassembled WGS sequence"/>
</dbReference>
<dbReference type="RefSeq" id="XP_019536526.3">
    <property type="nucleotide sequence ID" value="XM_019680981.3"/>
</dbReference>
<keyword evidence="3 5" id="KW-0663">Pyridoxal phosphate</keyword>
<feature type="region of interest" description="Disordered" evidence="6">
    <location>
        <begin position="558"/>
        <end position="593"/>
    </location>
</feature>
<sequence>MNTEEFRVHGKRMIDYICDYGKTIECRDVAPTVDPGFLRHLLPDEAPQKGEDFKRMLEDVEKKIMPNMVHWNHPRFFAYFPSGNSYPSILGDMLSSAIGSIGFSWASSPAATELEAIVMDWYAKALDLPAFFRSDVVGSVGGGVLQGSASECALVCMMAARARAIKELKGNNADVHDSVYLPQLVAYASKEAHSSIEKAAKMAIVKLRVLETDNRGVFRGNTLQEAMQRDLENGLTPFFVVATVGTTSACVFDNLVEIGEVCKQVPTIWFHVDGAYAGNSFILPEMRHFKKGLEYADSFNTNPNKLLLTNFDCSAMWVKEVKLLTSALAVDPLYLQHDHSSAVDYRHYGIPLSRRFRALKLWFVFRSYGIVGLQKYIRNHITLAKRFESLVLMDERFEVRNDVNLGLVCFRLIKHDRINRDLLARINHSGKFHMTPAMVRGKYIIRLCVTYEHASAEHIDYAWDEIRNFAEETLAAECPTPAIQQITVTPAISKKPPKKLTRSMSTRFSFTRSVSREIYERQNSRSQLTDGATPIVIIDTDEILESLQRATAAASAAAAATAHHPDSRERIQKQAAAAELYDTDDSSTDEASN</sequence>
<evidence type="ECO:0000313" key="8">
    <source>
        <dbReference type="Proteomes" id="UP000069940"/>
    </source>
</evidence>